<dbReference type="RefSeq" id="WP_120191136.1">
    <property type="nucleotide sequence ID" value="NZ_MCHY01000013.1"/>
</dbReference>
<comment type="caution">
    <text evidence="1">The sequence shown here is derived from an EMBL/GenBank/DDBJ whole genome shotgun (WGS) entry which is preliminary data.</text>
</comment>
<dbReference type="EMBL" id="MCHY01000013">
    <property type="protein sequence ID" value="RKD21067.1"/>
    <property type="molecule type" value="Genomic_DNA"/>
</dbReference>
<keyword evidence="2" id="KW-1185">Reference proteome</keyword>
<dbReference type="Pfam" id="PF08780">
    <property type="entry name" value="NTase_sub_bind"/>
    <property type="match status" value="1"/>
</dbReference>
<gene>
    <name evidence="1" type="ORF">BEP19_15425</name>
</gene>
<dbReference type="GO" id="GO:0016740">
    <property type="term" value="F:transferase activity"/>
    <property type="evidence" value="ECO:0007669"/>
    <property type="project" value="UniProtKB-KW"/>
</dbReference>
<organism evidence="1 2">
    <name type="scientific">Ammoniphilus oxalaticus</name>
    <dbReference type="NCBI Taxonomy" id="66863"/>
    <lineage>
        <taxon>Bacteria</taxon>
        <taxon>Bacillati</taxon>
        <taxon>Bacillota</taxon>
        <taxon>Bacilli</taxon>
        <taxon>Bacillales</taxon>
        <taxon>Paenibacillaceae</taxon>
        <taxon>Aneurinibacillus group</taxon>
        <taxon>Ammoniphilus</taxon>
    </lineage>
</organism>
<protein>
    <submittedName>
        <fullName evidence="1">Nucleotidyltransferase</fullName>
    </submittedName>
</protein>
<proteinExistence type="predicted"/>
<dbReference type="NCBIfam" id="TIGR01987">
    <property type="entry name" value="HI0074"/>
    <property type="match status" value="1"/>
</dbReference>
<dbReference type="AlphaFoldDB" id="A0A419SDP2"/>
<dbReference type="OrthoDB" id="9810452at2"/>
<dbReference type="Gene3D" id="1.20.120.330">
    <property type="entry name" value="Nucleotidyltransferases domain 2"/>
    <property type="match status" value="1"/>
</dbReference>
<dbReference type="Proteomes" id="UP000284219">
    <property type="component" value="Unassembled WGS sequence"/>
</dbReference>
<keyword evidence="1" id="KW-0808">Transferase</keyword>
<accession>A0A419SDP2</accession>
<dbReference type="SUPFAM" id="SSF81593">
    <property type="entry name" value="Nucleotidyltransferase substrate binding subunit/domain"/>
    <property type="match status" value="1"/>
</dbReference>
<evidence type="ECO:0000313" key="2">
    <source>
        <dbReference type="Proteomes" id="UP000284219"/>
    </source>
</evidence>
<dbReference type="InterPro" id="IPR010235">
    <property type="entry name" value="HepT"/>
</dbReference>
<reference evidence="1 2" key="1">
    <citation type="submission" date="2016-08" db="EMBL/GenBank/DDBJ databases">
        <title>Novel Firmicute Genomes.</title>
        <authorList>
            <person name="Poppleton D.I."/>
            <person name="Gribaldo S."/>
        </authorList>
    </citation>
    <scope>NUCLEOTIDE SEQUENCE [LARGE SCALE GENOMIC DNA]</scope>
    <source>
        <strain evidence="1 2">RAOx-1</strain>
    </source>
</reference>
<name>A0A419SDP2_9BACL</name>
<sequence length="135" mass="16433">MSKERLFERLNDYKRATTRLNEATKIQPIEDIVYDGVIQRFEFTFELSWKLMKQFLEYNGISEIRSPRSTIREAFTYGLIKDEEQWIDMMVDWNKTSHLYDEEEVKLIYEKIKSYYSDLLSNLYGRIEEEMTKVK</sequence>
<evidence type="ECO:0000313" key="1">
    <source>
        <dbReference type="EMBL" id="RKD21067.1"/>
    </source>
</evidence>